<dbReference type="EMBL" id="FNBM01000002">
    <property type="protein sequence ID" value="SDF23116.1"/>
    <property type="molecule type" value="Genomic_DNA"/>
</dbReference>
<gene>
    <name evidence="2" type="ORF">SAMN05216381_1086</name>
</gene>
<dbReference type="STRING" id="640205.SAMN05216381_1086"/>
<dbReference type="Pfam" id="PF00717">
    <property type="entry name" value="Peptidase_S24"/>
    <property type="match status" value="1"/>
</dbReference>
<evidence type="ECO:0000313" key="3">
    <source>
        <dbReference type="Proteomes" id="UP000243378"/>
    </source>
</evidence>
<dbReference type="Gene3D" id="2.10.109.10">
    <property type="entry name" value="Umud Fragment, subunit A"/>
    <property type="match status" value="1"/>
</dbReference>
<reference evidence="2 3" key="1">
    <citation type="submission" date="2016-10" db="EMBL/GenBank/DDBJ databases">
        <authorList>
            <person name="de Groot N.N."/>
        </authorList>
    </citation>
    <scope>NUCLEOTIDE SEQUENCE [LARGE SCALE GENOMIC DNA]</scope>
    <source>
        <strain evidence="2 3">LMG 25475</strain>
    </source>
</reference>
<dbReference type="AlphaFoldDB" id="A0A1G7JDZ1"/>
<feature type="domain" description="Peptidase S24/S26A/S26B/S26C" evidence="1">
    <location>
        <begin position="102"/>
        <end position="220"/>
    </location>
</feature>
<dbReference type="Proteomes" id="UP000243378">
    <property type="component" value="Unassembled WGS sequence"/>
</dbReference>
<organism evidence="2 3">
    <name type="scientific">Phytopseudomonas seleniipraecipitans</name>
    <dbReference type="NCBI Taxonomy" id="640205"/>
    <lineage>
        <taxon>Bacteria</taxon>
        <taxon>Pseudomonadati</taxon>
        <taxon>Pseudomonadota</taxon>
        <taxon>Gammaproteobacteria</taxon>
        <taxon>Pseudomonadales</taxon>
        <taxon>Pseudomonadaceae</taxon>
        <taxon>Phytopseudomonas</taxon>
    </lineage>
</organism>
<dbReference type="InterPro" id="IPR036286">
    <property type="entry name" value="LexA/Signal_pep-like_sf"/>
</dbReference>
<sequence length="227" mass="25091">MKKLPTIPEIRHANLRREMGTRPLSVAELARQLEKETSQVGQFAGPTRHKGIGDDMARQIEEVLGLSPYDLDIPATALTLAASAGTYKVDAWPVGIPKGKLPVVGVTAAGAAMDIIDLYQPGTAEEWLDAPGNPTPNAFILKLDGFSMQPKFWSGDKVLIEPSLEWKAGDFVFAKKADHTAGTFKKLIEEDGRLFLFALNEDFKPRIQEIDDTWMIVGKATWRFDQL</sequence>
<dbReference type="InterPro" id="IPR039418">
    <property type="entry name" value="LexA-like"/>
</dbReference>
<evidence type="ECO:0000259" key="1">
    <source>
        <dbReference type="Pfam" id="PF00717"/>
    </source>
</evidence>
<dbReference type="SUPFAM" id="SSF51306">
    <property type="entry name" value="LexA/Signal peptidase"/>
    <property type="match status" value="1"/>
</dbReference>
<dbReference type="InterPro" id="IPR015927">
    <property type="entry name" value="Peptidase_S24_S26A/B/C"/>
</dbReference>
<proteinExistence type="predicted"/>
<evidence type="ECO:0000313" key="2">
    <source>
        <dbReference type="EMBL" id="SDF23116.1"/>
    </source>
</evidence>
<protein>
    <submittedName>
        <fullName evidence="2">Phage repressor protein. Serine peptidase. MEROPS family S24</fullName>
    </submittedName>
</protein>
<accession>A0A1G7JDZ1</accession>
<name>A0A1G7JDZ1_9GAMM</name>
<dbReference type="RefSeq" id="WP_092365597.1">
    <property type="nucleotide sequence ID" value="NZ_FNBM01000002.1"/>
</dbReference>
<dbReference type="CDD" id="cd06529">
    <property type="entry name" value="S24_LexA-like"/>
    <property type="match status" value="1"/>
</dbReference>
<dbReference type="OrthoDB" id="9791537at2"/>